<dbReference type="Proteomes" id="UP000092582">
    <property type="component" value="Chromosome 1"/>
</dbReference>
<dbReference type="RefSeq" id="WP_066592980.1">
    <property type="nucleotide sequence ID" value="NZ_CP016282.1"/>
</dbReference>
<feature type="transmembrane region" description="Helical" evidence="1">
    <location>
        <begin position="70"/>
        <end position="88"/>
    </location>
</feature>
<keyword evidence="1" id="KW-0812">Transmembrane</keyword>
<dbReference type="AlphaFoldDB" id="A0A1B1BG42"/>
<dbReference type="KEGG" id="cart:PA27867_0586"/>
<sequence length="97" mass="9837">MSSTPIARAARRPVTRWGVGRRLLWAAVLLAGVGGGTALLAADAAAAVQGPASARHAHERTHDSTDAFALLPLGGGVAAFGTASVLVLRRLDLSDAE</sequence>
<evidence type="ECO:0000256" key="1">
    <source>
        <dbReference type="SAM" id="Phobius"/>
    </source>
</evidence>
<reference evidence="2 3" key="1">
    <citation type="submission" date="2016-06" db="EMBL/GenBank/DDBJ databases">
        <title>Genome sequencing of Cryobacterium arcticum PAMC 27867.</title>
        <authorList>
            <person name="Lee J."/>
            <person name="Kim O.-S."/>
        </authorList>
    </citation>
    <scope>NUCLEOTIDE SEQUENCE [LARGE SCALE GENOMIC DNA]</scope>
    <source>
        <strain evidence="2 3">PAMC 27867</strain>
    </source>
</reference>
<accession>A0A1B1BG42</accession>
<name>A0A1B1BG42_9MICO</name>
<organism evidence="2 3">
    <name type="scientific">Cryobacterium arcticum</name>
    <dbReference type="NCBI Taxonomy" id="670052"/>
    <lineage>
        <taxon>Bacteria</taxon>
        <taxon>Bacillati</taxon>
        <taxon>Actinomycetota</taxon>
        <taxon>Actinomycetes</taxon>
        <taxon>Micrococcales</taxon>
        <taxon>Microbacteriaceae</taxon>
        <taxon>Cryobacterium</taxon>
    </lineage>
</organism>
<protein>
    <submittedName>
        <fullName evidence="2">Uncharacterized protein</fullName>
    </submittedName>
</protein>
<evidence type="ECO:0000313" key="3">
    <source>
        <dbReference type="Proteomes" id="UP000092582"/>
    </source>
</evidence>
<dbReference type="EMBL" id="CP016282">
    <property type="protein sequence ID" value="ANP71555.1"/>
    <property type="molecule type" value="Genomic_DNA"/>
</dbReference>
<gene>
    <name evidence="2" type="ORF">PA27867_0586</name>
</gene>
<keyword evidence="1" id="KW-1133">Transmembrane helix</keyword>
<keyword evidence="3" id="KW-1185">Reference proteome</keyword>
<evidence type="ECO:0000313" key="2">
    <source>
        <dbReference type="EMBL" id="ANP71555.1"/>
    </source>
</evidence>
<keyword evidence="1" id="KW-0472">Membrane</keyword>
<proteinExistence type="predicted"/>